<protein>
    <submittedName>
        <fullName evidence="1">Uncharacterized protein</fullName>
    </submittedName>
</protein>
<reference evidence="1" key="1">
    <citation type="submission" date="2019-06" db="EMBL/GenBank/DDBJ databases">
        <authorList>
            <person name="Zheng W."/>
        </authorList>
    </citation>
    <scope>NUCLEOTIDE SEQUENCE</scope>
    <source>
        <strain evidence="1">QDHG01</strain>
    </source>
</reference>
<dbReference type="AlphaFoldDB" id="A0A8J8P3N7"/>
<evidence type="ECO:0000313" key="1">
    <source>
        <dbReference type="EMBL" id="TNV87487.1"/>
    </source>
</evidence>
<sequence length="76" mass="8752">MTARNTQVCAFSIILCAKGVSKLFLQAQTYFARLFFRIFLLYINIIGQTKLSENIYQKQKSISSIIITCIRQLLLT</sequence>
<evidence type="ECO:0000313" key="2">
    <source>
        <dbReference type="Proteomes" id="UP000785679"/>
    </source>
</evidence>
<dbReference type="EMBL" id="RRYP01000403">
    <property type="protein sequence ID" value="TNV87487.1"/>
    <property type="molecule type" value="Genomic_DNA"/>
</dbReference>
<accession>A0A8J8P3N7</accession>
<organism evidence="1 2">
    <name type="scientific">Halteria grandinella</name>
    <dbReference type="NCBI Taxonomy" id="5974"/>
    <lineage>
        <taxon>Eukaryota</taxon>
        <taxon>Sar</taxon>
        <taxon>Alveolata</taxon>
        <taxon>Ciliophora</taxon>
        <taxon>Intramacronucleata</taxon>
        <taxon>Spirotrichea</taxon>
        <taxon>Stichotrichia</taxon>
        <taxon>Sporadotrichida</taxon>
        <taxon>Halteriidae</taxon>
        <taxon>Halteria</taxon>
    </lineage>
</organism>
<keyword evidence="2" id="KW-1185">Reference proteome</keyword>
<gene>
    <name evidence="1" type="ORF">FGO68_gene11425</name>
</gene>
<dbReference type="Proteomes" id="UP000785679">
    <property type="component" value="Unassembled WGS sequence"/>
</dbReference>
<proteinExistence type="predicted"/>
<name>A0A8J8P3N7_HALGN</name>
<comment type="caution">
    <text evidence="1">The sequence shown here is derived from an EMBL/GenBank/DDBJ whole genome shotgun (WGS) entry which is preliminary data.</text>
</comment>